<dbReference type="InterPro" id="IPR015424">
    <property type="entry name" value="PyrdxlP-dep_Trfase"/>
</dbReference>
<dbReference type="Pfam" id="PF00155">
    <property type="entry name" value="Aminotran_1_2"/>
    <property type="match status" value="1"/>
</dbReference>
<evidence type="ECO:0000313" key="8">
    <source>
        <dbReference type="Proteomes" id="UP000095601"/>
    </source>
</evidence>
<feature type="domain" description="Aminotransferase class I/classII large" evidence="6">
    <location>
        <begin position="28"/>
        <end position="375"/>
    </location>
</feature>
<dbReference type="CDD" id="cd00609">
    <property type="entry name" value="AAT_like"/>
    <property type="match status" value="1"/>
</dbReference>
<dbReference type="PATRIC" id="fig|237258.4.peg.1219"/>
<dbReference type="EMBL" id="MKGI01000009">
    <property type="protein sequence ID" value="OEL12293.1"/>
    <property type="molecule type" value="Genomic_DNA"/>
</dbReference>
<sequence length="380" mass="43585">MKLPIKHHGAEITIFSEMTALAQQFGAVNLSQGFPDDDIDEALKKFLAEGTNKNFNQYAPSFGFPALIENLITFNHARKNPIDFTASEITITPGASYGIYTALSAILEIGDEVIVLEPAYDSYIPSIEMNGAKPVLVSLNEDFLPDFEKIKAAITEKTKAILINSPHNPTGKIWRKEDFEKLYKLIKGTEIIVISDEVYDLITFDNAEFYSIFHHAELRHRSFAIFSFGKMFHLTGWKVGYVLACEELTKAFRKVHQYISFSVNTPAQYALAKYLEVFNPEKNQQYLQEKRDFFLAQFKDLPFTFKEKSEGSYFQIASYENISDLPDKEFCIWLTKEYHVATIPLCSFYQDQRNTGVIRFCFSKRPETILKAAENLRRLV</sequence>
<evidence type="ECO:0000256" key="4">
    <source>
        <dbReference type="ARBA" id="ARBA00022679"/>
    </source>
</evidence>
<dbReference type="GO" id="GO:0016212">
    <property type="term" value="F:kynurenine-oxoglutarate transaminase activity"/>
    <property type="evidence" value="ECO:0007669"/>
    <property type="project" value="TreeGrafter"/>
</dbReference>
<protein>
    <submittedName>
        <fullName evidence="7">Aminotransferase class-V family protein</fullName>
    </submittedName>
</protein>
<dbReference type="InterPro" id="IPR015421">
    <property type="entry name" value="PyrdxlP-dep_Trfase_major"/>
</dbReference>
<evidence type="ECO:0000259" key="6">
    <source>
        <dbReference type="Pfam" id="PF00155"/>
    </source>
</evidence>
<dbReference type="GO" id="GO:0005737">
    <property type="term" value="C:cytoplasm"/>
    <property type="evidence" value="ECO:0007669"/>
    <property type="project" value="TreeGrafter"/>
</dbReference>
<keyword evidence="4 7" id="KW-0808">Transferase</keyword>
<proteinExistence type="inferred from homology"/>
<dbReference type="PANTHER" id="PTHR43807">
    <property type="entry name" value="FI04487P"/>
    <property type="match status" value="1"/>
</dbReference>
<comment type="cofactor">
    <cofactor evidence="1">
        <name>pyridoxal 5'-phosphate</name>
        <dbReference type="ChEBI" id="CHEBI:597326"/>
    </cofactor>
</comment>
<reference evidence="7 8" key="1">
    <citation type="submission" date="2016-09" db="EMBL/GenBank/DDBJ databases">
        <authorList>
            <person name="Capua I."/>
            <person name="De Benedictis P."/>
            <person name="Joannis T."/>
            <person name="Lombin L.H."/>
            <person name="Cattoli G."/>
        </authorList>
    </citation>
    <scope>NUCLEOTIDE SEQUENCE [LARGE SCALE GENOMIC DNA]</scope>
    <source>
        <strain evidence="7 8">NRS-1</strain>
    </source>
</reference>
<dbReference type="Gene3D" id="3.90.1150.10">
    <property type="entry name" value="Aspartate Aminotransferase, domain 1"/>
    <property type="match status" value="1"/>
</dbReference>
<gene>
    <name evidence="7" type="ORF">BHF72_1267</name>
</gene>
<dbReference type="NCBIfam" id="NF006569">
    <property type="entry name" value="PRK09082.1"/>
    <property type="match status" value="1"/>
</dbReference>
<name>A0A1E5UHC7_9FLAO</name>
<dbReference type="FunFam" id="3.40.640.10:FF:000033">
    <property type="entry name" value="Aspartate aminotransferase"/>
    <property type="match status" value="1"/>
</dbReference>
<organism evidence="7 8">
    <name type="scientific">Cloacibacterium normanense</name>
    <dbReference type="NCBI Taxonomy" id="237258"/>
    <lineage>
        <taxon>Bacteria</taxon>
        <taxon>Pseudomonadati</taxon>
        <taxon>Bacteroidota</taxon>
        <taxon>Flavobacteriia</taxon>
        <taxon>Flavobacteriales</taxon>
        <taxon>Weeksellaceae</taxon>
    </lineage>
</organism>
<dbReference type="STRING" id="237258.SAMN04489756_11141"/>
<keyword evidence="5" id="KW-0663">Pyridoxal phosphate</keyword>
<keyword evidence="3 7" id="KW-0032">Aminotransferase</keyword>
<dbReference type="InterPro" id="IPR004839">
    <property type="entry name" value="Aminotransferase_I/II_large"/>
</dbReference>
<dbReference type="SUPFAM" id="SSF53383">
    <property type="entry name" value="PLP-dependent transferases"/>
    <property type="match status" value="1"/>
</dbReference>
<dbReference type="RefSeq" id="WP_069796885.1">
    <property type="nucleotide sequence ID" value="NZ_CP034157.1"/>
</dbReference>
<dbReference type="InterPro" id="IPR015422">
    <property type="entry name" value="PyrdxlP-dep_Trfase_small"/>
</dbReference>
<dbReference type="PANTHER" id="PTHR43807:SF20">
    <property type="entry name" value="FI04487P"/>
    <property type="match status" value="1"/>
</dbReference>
<dbReference type="Gene3D" id="3.40.640.10">
    <property type="entry name" value="Type I PLP-dependent aspartate aminotransferase-like (Major domain)"/>
    <property type="match status" value="1"/>
</dbReference>
<dbReference type="GO" id="GO:0030170">
    <property type="term" value="F:pyridoxal phosphate binding"/>
    <property type="evidence" value="ECO:0007669"/>
    <property type="project" value="InterPro"/>
</dbReference>
<dbReference type="Proteomes" id="UP000095601">
    <property type="component" value="Unassembled WGS sequence"/>
</dbReference>
<evidence type="ECO:0000256" key="3">
    <source>
        <dbReference type="ARBA" id="ARBA00022576"/>
    </source>
</evidence>
<accession>A0A1E5UHC7</accession>
<dbReference type="OrthoDB" id="9802328at2"/>
<comment type="caution">
    <text evidence="7">The sequence shown here is derived from an EMBL/GenBank/DDBJ whole genome shotgun (WGS) entry which is preliminary data.</text>
</comment>
<evidence type="ECO:0000256" key="1">
    <source>
        <dbReference type="ARBA" id="ARBA00001933"/>
    </source>
</evidence>
<dbReference type="KEGG" id="cnr:EB819_03540"/>
<comment type="similarity">
    <text evidence="2">Belongs to the class-I pyridoxal-phosphate-dependent aminotransferase family.</text>
</comment>
<dbReference type="InterPro" id="IPR051326">
    <property type="entry name" value="Kynurenine-oxoglutarate_AT"/>
</dbReference>
<evidence type="ECO:0000313" key="7">
    <source>
        <dbReference type="EMBL" id="OEL12293.1"/>
    </source>
</evidence>
<evidence type="ECO:0000256" key="2">
    <source>
        <dbReference type="ARBA" id="ARBA00007441"/>
    </source>
</evidence>
<dbReference type="AlphaFoldDB" id="A0A1E5UHC7"/>
<evidence type="ECO:0000256" key="5">
    <source>
        <dbReference type="ARBA" id="ARBA00022898"/>
    </source>
</evidence>
<keyword evidence="8" id="KW-1185">Reference proteome</keyword>